<keyword evidence="6" id="KW-1185">Reference proteome</keyword>
<sequence length="115" mass="12807">MRHGSHFDTGMMKVMKIRGRNIDEHGRCAHYRSERDVVANRCATCREYWACHACHRALADHPFGRMAVDDPTSAMCGVCGHTMGYDTYSRATACPSCGHPFNPGCAAHAPLYFEV</sequence>
<evidence type="ECO:0000256" key="3">
    <source>
        <dbReference type="ARBA" id="ARBA00022833"/>
    </source>
</evidence>
<dbReference type="InterPro" id="IPR008913">
    <property type="entry name" value="Znf_CHY"/>
</dbReference>
<dbReference type="HOGENOM" id="CLU_143932_0_0_11"/>
<dbReference type="Proteomes" id="UP000015388">
    <property type="component" value="Chromosome"/>
</dbReference>
<dbReference type="SUPFAM" id="SSF161219">
    <property type="entry name" value="CHY zinc finger-like"/>
    <property type="match status" value="1"/>
</dbReference>
<dbReference type="PROSITE" id="PS51266">
    <property type="entry name" value="ZF_CHY"/>
    <property type="match status" value="1"/>
</dbReference>
<name>S5SRA0_9CORY</name>
<keyword evidence="2" id="KW-0863">Zinc-finger</keyword>
<dbReference type="eggNOG" id="COG4357">
    <property type="taxonomic scope" value="Bacteria"/>
</dbReference>
<proteinExistence type="predicted"/>
<dbReference type="AlphaFoldDB" id="S5SRA0"/>
<dbReference type="Pfam" id="PF05495">
    <property type="entry name" value="zf-CHY"/>
    <property type="match status" value="1"/>
</dbReference>
<evidence type="ECO:0000256" key="2">
    <source>
        <dbReference type="ARBA" id="ARBA00022771"/>
    </source>
</evidence>
<evidence type="ECO:0000313" key="5">
    <source>
        <dbReference type="EMBL" id="AGS33497.1"/>
    </source>
</evidence>
<accession>S5SRA0</accession>
<keyword evidence="1" id="KW-0479">Metal-binding</keyword>
<evidence type="ECO:0000259" key="4">
    <source>
        <dbReference type="PROSITE" id="PS51266"/>
    </source>
</evidence>
<keyword evidence="3" id="KW-0862">Zinc</keyword>
<organism evidence="5 6">
    <name type="scientific">Corynebacterium maris DSM 45190</name>
    <dbReference type="NCBI Taxonomy" id="1224163"/>
    <lineage>
        <taxon>Bacteria</taxon>
        <taxon>Bacillati</taxon>
        <taxon>Actinomycetota</taxon>
        <taxon>Actinomycetes</taxon>
        <taxon>Mycobacteriales</taxon>
        <taxon>Corynebacteriaceae</taxon>
        <taxon>Corynebacterium</taxon>
    </lineage>
</organism>
<protein>
    <recommendedName>
        <fullName evidence="4">CHY-type domain-containing protein</fullName>
    </recommendedName>
</protein>
<dbReference type="EMBL" id="CP003924">
    <property type="protein sequence ID" value="AGS33497.1"/>
    <property type="molecule type" value="Genomic_DNA"/>
</dbReference>
<dbReference type="KEGG" id="cmd:B841_00070"/>
<evidence type="ECO:0000313" key="6">
    <source>
        <dbReference type="Proteomes" id="UP000015388"/>
    </source>
</evidence>
<evidence type="ECO:0000256" key="1">
    <source>
        <dbReference type="ARBA" id="ARBA00022723"/>
    </source>
</evidence>
<dbReference type="InterPro" id="IPR037274">
    <property type="entry name" value="Znf_CHY_sf"/>
</dbReference>
<gene>
    <name evidence="5" type="ORF">B841_00070</name>
</gene>
<feature type="domain" description="CHY-type" evidence="4">
    <location>
        <begin position="21"/>
        <end position="99"/>
    </location>
</feature>
<reference evidence="5 6" key="1">
    <citation type="submission" date="2012-11" db="EMBL/GenBank/DDBJ databases">
        <title>The complete genome sequence of Corynebacterium maris Coryn-1 (=DSM 45190).</title>
        <authorList>
            <person name="Schaffert L."/>
            <person name="Albersmeier A."/>
            <person name="Kalinowski J."/>
            <person name="Ruckert C."/>
        </authorList>
    </citation>
    <scope>NUCLEOTIDE SEQUENCE [LARGE SCALE GENOMIC DNA]</scope>
    <source>
        <strain evidence="6">Coryn-1</strain>
    </source>
</reference>
<dbReference type="PIRSF" id="PIRSF017292">
    <property type="entry name" value="UCP017292_Znf_CHY"/>
    <property type="match status" value="1"/>
</dbReference>
<dbReference type="InterPro" id="IPR016694">
    <property type="entry name" value="UCP017292"/>
</dbReference>
<dbReference type="GO" id="GO:0008270">
    <property type="term" value="F:zinc ion binding"/>
    <property type="evidence" value="ECO:0007669"/>
    <property type="project" value="UniProtKB-KW"/>
</dbReference>